<proteinExistence type="predicted"/>
<evidence type="ECO:0000313" key="2">
    <source>
        <dbReference type="EMBL" id="KKS86052.1"/>
    </source>
</evidence>
<protein>
    <submittedName>
        <fullName evidence="2">HEPN domain protein</fullName>
    </submittedName>
</protein>
<dbReference type="InterPro" id="IPR007842">
    <property type="entry name" value="HEPN_dom"/>
</dbReference>
<dbReference type="EMBL" id="LCFB01000003">
    <property type="protein sequence ID" value="KKS86052.1"/>
    <property type="molecule type" value="Genomic_DNA"/>
</dbReference>
<dbReference type="SMART" id="SM00748">
    <property type="entry name" value="HEPN"/>
    <property type="match status" value="1"/>
</dbReference>
<evidence type="ECO:0000259" key="1">
    <source>
        <dbReference type="PROSITE" id="PS50910"/>
    </source>
</evidence>
<dbReference type="PROSITE" id="PS50910">
    <property type="entry name" value="HEPN"/>
    <property type="match status" value="1"/>
</dbReference>
<dbReference type="Pfam" id="PF05168">
    <property type="entry name" value="HEPN"/>
    <property type="match status" value="1"/>
</dbReference>
<sequence>MVDFQKWLHKAKDDLLWTKSNIENSIYYGACFTAQQAAEKALKSYLLFHNRKLRKIHDLIALTEDCKNIDDSFSELQPAAKVLYPYYIETRYPGFDDFVSFTEEQAQEALQSAEQIVDFVERKLLK</sequence>
<accession>A0A0G1CKN5</accession>
<dbReference type="SUPFAM" id="SSF81593">
    <property type="entry name" value="Nucleotidyltransferase substrate binding subunit/domain"/>
    <property type="match status" value="1"/>
</dbReference>
<dbReference type="Gene3D" id="1.20.120.330">
    <property type="entry name" value="Nucleotidyltransferases domain 2"/>
    <property type="match status" value="1"/>
</dbReference>
<feature type="domain" description="HEPN" evidence="1">
    <location>
        <begin position="8"/>
        <end position="116"/>
    </location>
</feature>
<dbReference type="Proteomes" id="UP000034543">
    <property type="component" value="Unassembled WGS sequence"/>
</dbReference>
<comment type="caution">
    <text evidence="2">The sequence shown here is derived from an EMBL/GenBank/DDBJ whole genome shotgun (WGS) entry which is preliminary data.</text>
</comment>
<gene>
    <name evidence="2" type="ORF">UV59_C0003G0047</name>
</gene>
<dbReference type="AlphaFoldDB" id="A0A0G1CKN5"/>
<organism evidence="2 3">
    <name type="scientific">Candidatus Gottesmanbacteria bacterium GW2011_GWA1_43_11</name>
    <dbReference type="NCBI Taxonomy" id="1618436"/>
    <lineage>
        <taxon>Bacteria</taxon>
        <taxon>Candidatus Gottesmaniibacteriota</taxon>
    </lineage>
</organism>
<dbReference type="STRING" id="1618436.UV59_C0003G0047"/>
<reference evidence="2 3" key="1">
    <citation type="journal article" date="2015" name="Nature">
        <title>rRNA introns, odd ribosomes, and small enigmatic genomes across a large radiation of phyla.</title>
        <authorList>
            <person name="Brown C.T."/>
            <person name="Hug L.A."/>
            <person name="Thomas B.C."/>
            <person name="Sharon I."/>
            <person name="Castelle C.J."/>
            <person name="Singh A."/>
            <person name="Wilkins M.J."/>
            <person name="Williams K.H."/>
            <person name="Banfield J.F."/>
        </authorList>
    </citation>
    <scope>NUCLEOTIDE SEQUENCE [LARGE SCALE GENOMIC DNA]</scope>
</reference>
<name>A0A0G1CKN5_9BACT</name>
<evidence type="ECO:0000313" key="3">
    <source>
        <dbReference type="Proteomes" id="UP000034543"/>
    </source>
</evidence>